<dbReference type="PRINTS" id="PR00598">
    <property type="entry name" value="HTHMARR"/>
</dbReference>
<proteinExistence type="predicted"/>
<reference evidence="2 3" key="1">
    <citation type="submission" date="2018-07" db="EMBL/GenBank/DDBJ databases">
        <title>Desertimonas flava gen. nov. sp. nov.</title>
        <authorList>
            <person name="Liu S."/>
        </authorList>
    </citation>
    <scope>NUCLEOTIDE SEQUENCE [LARGE SCALE GENOMIC DNA]</scope>
    <source>
        <strain evidence="2 3">16Sb5-5</strain>
    </source>
</reference>
<sequence>MSASQDAAQLWKLNQRLLTRVMNAAEPQLAALGIGTKEFFVLDEVDACRYPAELAAKLLLPKASVTTYLRTLVAAGLVRREIDEDDLRRHRLTTTERGAQVRARALDALAAEFAAMTEQLDERERSELRRILDKLLSQPSAAGSED</sequence>
<dbReference type="PROSITE" id="PS50995">
    <property type="entry name" value="HTH_MARR_2"/>
    <property type="match status" value="1"/>
</dbReference>
<name>A0A367YY03_9ACTN</name>
<dbReference type="GO" id="GO:0006950">
    <property type="term" value="P:response to stress"/>
    <property type="evidence" value="ECO:0007669"/>
    <property type="project" value="TreeGrafter"/>
</dbReference>
<dbReference type="InterPro" id="IPR036388">
    <property type="entry name" value="WH-like_DNA-bd_sf"/>
</dbReference>
<comment type="caution">
    <text evidence="2">The sequence shown here is derived from an EMBL/GenBank/DDBJ whole genome shotgun (WGS) entry which is preliminary data.</text>
</comment>
<dbReference type="Pfam" id="PF12802">
    <property type="entry name" value="MarR_2"/>
    <property type="match status" value="1"/>
</dbReference>
<dbReference type="Gene3D" id="1.10.10.10">
    <property type="entry name" value="Winged helix-like DNA-binding domain superfamily/Winged helix DNA-binding domain"/>
    <property type="match status" value="1"/>
</dbReference>
<protein>
    <submittedName>
        <fullName evidence="2">MarR family transcriptional regulator</fullName>
    </submittedName>
</protein>
<dbReference type="InterPro" id="IPR000835">
    <property type="entry name" value="HTH_MarR-typ"/>
</dbReference>
<dbReference type="PANTHER" id="PTHR33164:SF43">
    <property type="entry name" value="HTH-TYPE TRANSCRIPTIONAL REPRESSOR YETL"/>
    <property type="match status" value="1"/>
</dbReference>
<dbReference type="SMART" id="SM00347">
    <property type="entry name" value="HTH_MARR"/>
    <property type="match status" value="1"/>
</dbReference>
<dbReference type="InterPro" id="IPR036390">
    <property type="entry name" value="WH_DNA-bd_sf"/>
</dbReference>
<feature type="domain" description="HTH marR-type" evidence="1">
    <location>
        <begin position="3"/>
        <end position="137"/>
    </location>
</feature>
<dbReference type="PANTHER" id="PTHR33164">
    <property type="entry name" value="TRANSCRIPTIONAL REGULATOR, MARR FAMILY"/>
    <property type="match status" value="1"/>
</dbReference>
<accession>A0A367YY03</accession>
<gene>
    <name evidence="2" type="ORF">DT076_04695</name>
</gene>
<dbReference type="AlphaFoldDB" id="A0A367YY03"/>
<evidence type="ECO:0000259" key="1">
    <source>
        <dbReference type="PROSITE" id="PS50995"/>
    </source>
</evidence>
<dbReference type="InterPro" id="IPR039422">
    <property type="entry name" value="MarR/SlyA-like"/>
</dbReference>
<evidence type="ECO:0000313" key="2">
    <source>
        <dbReference type="EMBL" id="RCK70708.1"/>
    </source>
</evidence>
<dbReference type="EMBL" id="QOUI01000002">
    <property type="protein sequence ID" value="RCK70708.1"/>
    <property type="molecule type" value="Genomic_DNA"/>
</dbReference>
<organism evidence="2 3">
    <name type="scientific">Desertihabitans brevis</name>
    <dbReference type="NCBI Taxonomy" id="2268447"/>
    <lineage>
        <taxon>Bacteria</taxon>
        <taxon>Bacillati</taxon>
        <taxon>Actinomycetota</taxon>
        <taxon>Actinomycetes</taxon>
        <taxon>Propionibacteriales</taxon>
        <taxon>Propionibacteriaceae</taxon>
        <taxon>Desertihabitans</taxon>
    </lineage>
</organism>
<dbReference type="SUPFAM" id="SSF46785">
    <property type="entry name" value="Winged helix' DNA-binding domain"/>
    <property type="match status" value="1"/>
</dbReference>
<dbReference type="GO" id="GO:0003700">
    <property type="term" value="F:DNA-binding transcription factor activity"/>
    <property type="evidence" value="ECO:0007669"/>
    <property type="project" value="InterPro"/>
</dbReference>
<dbReference type="Proteomes" id="UP000252770">
    <property type="component" value="Unassembled WGS sequence"/>
</dbReference>
<dbReference type="RefSeq" id="WP_114125478.1">
    <property type="nucleotide sequence ID" value="NZ_QOUI01000002.1"/>
</dbReference>
<evidence type="ECO:0000313" key="3">
    <source>
        <dbReference type="Proteomes" id="UP000252770"/>
    </source>
</evidence>
<keyword evidence="3" id="KW-1185">Reference proteome</keyword>